<evidence type="ECO:0000256" key="2">
    <source>
        <dbReference type="ARBA" id="ARBA00022737"/>
    </source>
</evidence>
<evidence type="ECO:0000259" key="4">
    <source>
        <dbReference type="Pfam" id="PF14432"/>
    </source>
</evidence>
<evidence type="ECO:0000256" key="1">
    <source>
        <dbReference type="ARBA" id="ARBA00006643"/>
    </source>
</evidence>
<dbReference type="EMBL" id="QGKX02000004">
    <property type="protein sequence ID" value="KAF3602287.1"/>
    <property type="molecule type" value="Genomic_DNA"/>
</dbReference>
<dbReference type="PANTHER" id="PTHR47926:SF373">
    <property type="entry name" value="TETRATRICOPEPTIDE-LIKE HELICAL DOMAIN SUPERFAMILY, DYW DOMAIN-CONTAINING PROTEIN"/>
    <property type="match status" value="1"/>
</dbReference>
<dbReference type="AlphaFoldDB" id="A0A8S9SN50"/>
<dbReference type="FunFam" id="1.25.40.10:FF:002148">
    <property type="entry name" value="Pentatricopeptide repeat-containing protein At2g29760, chloroplastic"/>
    <property type="match status" value="1"/>
</dbReference>
<feature type="domain" description="DYW" evidence="4">
    <location>
        <begin position="522"/>
        <end position="618"/>
    </location>
</feature>
<keyword evidence="2" id="KW-0677">Repeat</keyword>
<dbReference type="NCBIfam" id="TIGR00756">
    <property type="entry name" value="PPR"/>
    <property type="match status" value="4"/>
</dbReference>
<accession>A0A8S9SN50</accession>
<dbReference type="FunFam" id="1.25.40.10:FF:000685">
    <property type="entry name" value="Putative pentatricopeptide repeat-containing protein"/>
    <property type="match status" value="1"/>
</dbReference>
<dbReference type="Pfam" id="PF13041">
    <property type="entry name" value="PPR_2"/>
    <property type="match status" value="3"/>
</dbReference>
<dbReference type="InterPro" id="IPR032867">
    <property type="entry name" value="DYW_dom"/>
</dbReference>
<protein>
    <recommendedName>
        <fullName evidence="4">DYW domain-containing protein</fullName>
    </recommendedName>
</protein>
<feature type="repeat" description="PPR" evidence="3">
    <location>
        <begin position="276"/>
        <end position="306"/>
    </location>
</feature>
<evidence type="ECO:0000313" key="5">
    <source>
        <dbReference type="EMBL" id="KAF3602287.1"/>
    </source>
</evidence>
<dbReference type="InterPro" id="IPR046848">
    <property type="entry name" value="E_motif"/>
</dbReference>
<dbReference type="InterPro" id="IPR046960">
    <property type="entry name" value="PPR_At4g14850-like_plant"/>
</dbReference>
<name>A0A8S9SN50_BRACR</name>
<dbReference type="InterPro" id="IPR011990">
    <property type="entry name" value="TPR-like_helical_dom_sf"/>
</dbReference>
<dbReference type="GO" id="GO:0009451">
    <property type="term" value="P:RNA modification"/>
    <property type="evidence" value="ECO:0007669"/>
    <property type="project" value="InterPro"/>
</dbReference>
<sequence length="618" mass="68861">MKRINVSLRLRHFPELKKYHTQKVAFSPTKPEFEPKSSPHGTSVDDILLGQVLDQKTLRTVHSRIILQNLRCDSALGVKLIKSYSALNDVVSARKVFDEIPERNVIILNVMIRSYVNNGLYREGIQVFGTMCGFDVRPDHYTFPCVLKACSCSGNIVIGKKIHGSATRVGLSSTLFTGNGLVSMYGKCGFLSEARLVLDDMSRRDVVSWNSLVAGYAQNQIFDDALELYSRMMEADGIEPDSVSITSVLPACGDTSALSLGKKIHEYVQRKKLIPNLLVENALIDMYAKCGCLDRARDVFENMKSRDVVSWTAMISAYGVSGKGRDAVALFSKMQDSGLVPDSIAFVTTLAACSHAGLLEEGRSYFKLMTDHYKITPRLEHLACMVDILGRAGKVKEAYSFIQEMSMEPNERVWGALLGACRVHSDTDIGLLAADKLFQLAPEQSGYYVLLSNIYAKAGRWEEVTKVRDIMKSKGLKKNPGASNVEVNGDIHAFLVGDRSHPQSDEIYRELDVLVTKMKELGYVPDSESALHDVEEEDKETHLAVHSEKLAIVFALMNTEEGEEDNNAIRITKNLRICGDCHVAAKLISQITSREIIIRDTNRFHVFRFGVCSCGDYW</sequence>
<feature type="repeat" description="PPR" evidence="3">
    <location>
        <begin position="104"/>
        <end position="138"/>
    </location>
</feature>
<organism evidence="5 6">
    <name type="scientific">Brassica cretica</name>
    <name type="common">Mustard</name>
    <dbReference type="NCBI Taxonomy" id="69181"/>
    <lineage>
        <taxon>Eukaryota</taxon>
        <taxon>Viridiplantae</taxon>
        <taxon>Streptophyta</taxon>
        <taxon>Embryophyta</taxon>
        <taxon>Tracheophyta</taxon>
        <taxon>Spermatophyta</taxon>
        <taxon>Magnoliopsida</taxon>
        <taxon>eudicotyledons</taxon>
        <taxon>Gunneridae</taxon>
        <taxon>Pentapetalae</taxon>
        <taxon>rosids</taxon>
        <taxon>malvids</taxon>
        <taxon>Brassicales</taxon>
        <taxon>Brassicaceae</taxon>
        <taxon>Brassiceae</taxon>
        <taxon>Brassica</taxon>
    </lineage>
</organism>
<evidence type="ECO:0000313" key="6">
    <source>
        <dbReference type="Proteomes" id="UP000712600"/>
    </source>
</evidence>
<feature type="repeat" description="PPR" evidence="3">
    <location>
        <begin position="307"/>
        <end position="341"/>
    </location>
</feature>
<dbReference type="PROSITE" id="PS51375">
    <property type="entry name" value="PPR"/>
    <property type="match status" value="4"/>
</dbReference>
<dbReference type="Proteomes" id="UP000712600">
    <property type="component" value="Unassembled WGS sequence"/>
</dbReference>
<dbReference type="Pfam" id="PF14432">
    <property type="entry name" value="DYW_deaminase"/>
    <property type="match status" value="1"/>
</dbReference>
<dbReference type="Gene3D" id="1.25.40.10">
    <property type="entry name" value="Tetratricopeptide repeat domain"/>
    <property type="match status" value="3"/>
</dbReference>
<reference evidence="5" key="1">
    <citation type="submission" date="2019-12" db="EMBL/GenBank/DDBJ databases">
        <title>Genome sequencing and annotation of Brassica cretica.</title>
        <authorList>
            <person name="Studholme D.J."/>
            <person name="Sarris P."/>
        </authorList>
    </citation>
    <scope>NUCLEOTIDE SEQUENCE</scope>
    <source>
        <strain evidence="5">PFS-109/04</strain>
        <tissue evidence="5">Leaf</tissue>
    </source>
</reference>
<evidence type="ECO:0000256" key="3">
    <source>
        <dbReference type="PROSITE-ProRule" id="PRU00708"/>
    </source>
</evidence>
<comment type="similarity">
    <text evidence="1">Belongs to the PPR family. PCMP-H subfamily.</text>
</comment>
<dbReference type="InterPro" id="IPR046849">
    <property type="entry name" value="E2_motif"/>
</dbReference>
<dbReference type="Pfam" id="PF20430">
    <property type="entry name" value="Eplus_motif"/>
    <property type="match status" value="1"/>
</dbReference>
<dbReference type="GO" id="GO:0008270">
    <property type="term" value="F:zinc ion binding"/>
    <property type="evidence" value="ECO:0007669"/>
    <property type="project" value="InterPro"/>
</dbReference>
<dbReference type="Pfam" id="PF01535">
    <property type="entry name" value="PPR"/>
    <property type="match status" value="1"/>
</dbReference>
<feature type="repeat" description="PPR" evidence="3">
    <location>
        <begin position="205"/>
        <end position="240"/>
    </location>
</feature>
<comment type="caution">
    <text evidence="5">The sequence shown here is derived from an EMBL/GenBank/DDBJ whole genome shotgun (WGS) entry which is preliminary data.</text>
</comment>
<dbReference type="Pfam" id="PF20431">
    <property type="entry name" value="E_motif"/>
    <property type="match status" value="1"/>
</dbReference>
<dbReference type="PANTHER" id="PTHR47926">
    <property type="entry name" value="PENTATRICOPEPTIDE REPEAT-CONTAINING PROTEIN"/>
    <property type="match status" value="1"/>
</dbReference>
<dbReference type="GO" id="GO:0003723">
    <property type="term" value="F:RNA binding"/>
    <property type="evidence" value="ECO:0007669"/>
    <property type="project" value="InterPro"/>
</dbReference>
<dbReference type="FunFam" id="1.25.40.10:FF:001677">
    <property type="entry name" value="Putative pentatricopeptide repeat-containing protein At3g49142"/>
    <property type="match status" value="1"/>
</dbReference>
<proteinExistence type="inferred from homology"/>
<gene>
    <name evidence="5" type="ORF">F2Q69_00035904</name>
</gene>
<dbReference type="InterPro" id="IPR002885">
    <property type="entry name" value="PPR_rpt"/>
</dbReference>